<feature type="compositionally biased region" description="Basic and acidic residues" evidence="1">
    <location>
        <begin position="327"/>
        <end position="346"/>
    </location>
</feature>
<feature type="region of interest" description="Disordered" evidence="1">
    <location>
        <begin position="422"/>
        <end position="462"/>
    </location>
</feature>
<accession>A0A388KVH2</accession>
<feature type="compositionally biased region" description="Basic and acidic residues" evidence="1">
    <location>
        <begin position="226"/>
        <end position="246"/>
    </location>
</feature>
<feature type="compositionally biased region" description="Acidic residues" evidence="1">
    <location>
        <begin position="452"/>
        <end position="462"/>
    </location>
</feature>
<feature type="compositionally biased region" description="Basic residues" evidence="1">
    <location>
        <begin position="255"/>
        <end position="269"/>
    </location>
</feature>
<evidence type="ECO:0000313" key="2">
    <source>
        <dbReference type="EMBL" id="GBG73998.1"/>
    </source>
</evidence>
<evidence type="ECO:0000256" key="1">
    <source>
        <dbReference type="SAM" id="MobiDB-lite"/>
    </source>
</evidence>
<reference evidence="2 3" key="1">
    <citation type="journal article" date="2018" name="Cell">
        <title>The Chara Genome: Secondary Complexity and Implications for Plant Terrestrialization.</title>
        <authorList>
            <person name="Nishiyama T."/>
            <person name="Sakayama H."/>
            <person name="Vries J.D."/>
            <person name="Buschmann H."/>
            <person name="Saint-Marcoux D."/>
            <person name="Ullrich K.K."/>
            <person name="Haas F.B."/>
            <person name="Vanderstraeten L."/>
            <person name="Becker D."/>
            <person name="Lang D."/>
            <person name="Vosolsobe S."/>
            <person name="Rombauts S."/>
            <person name="Wilhelmsson P.K.I."/>
            <person name="Janitza P."/>
            <person name="Kern R."/>
            <person name="Heyl A."/>
            <person name="Rumpler F."/>
            <person name="Villalobos L.I.A.C."/>
            <person name="Clay J.M."/>
            <person name="Skokan R."/>
            <person name="Toyoda A."/>
            <person name="Suzuki Y."/>
            <person name="Kagoshima H."/>
            <person name="Schijlen E."/>
            <person name="Tajeshwar N."/>
            <person name="Catarino B."/>
            <person name="Hetherington A.J."/>
            <person name="Saltykova A."/>
            <person name="Bonnot C."/>
            <person name="Breuninger H."/>
            <person name="Symeonidi A."/>
            <person name="Radhakrishnan G.V."/>
            <person name="Van Nieuwerburgh F."/>
            <person name="Deforce D."/>
            <person name="Chang C."/>
            <person name="Karol K.G."/>
            <person name="Hedrich R."/>
            <person name="Ulvskov P."/>
            <person name="Glockner G."/>
            <person name="Delwiche C.F."/>
            <person name="Petrasek J."/>
            <person name="Van de Peer Y."/>
            <person name="Friml J."/>
            <person name="Beilby M."/>
            <person name="Dolan L."/>
            <person name="Kohara Y."/>
            <person name="Sugano S."/>
            <person name="Fujiyama A."/>
            <person name="Delaux P.-M."/>
            <person name="Quint M."/>
            <person name="TheiBen G."/>
            <person name="Hagemann M."/>
            <person name="Harholt J."/>
            <person name="Dunand C."/>
            <person name="Zachgo S."/>
            <person name="Langdale J."/>
            <person name="Maumus F."/>
            <person name="Straeten D.V.D."/>
            <person name="Gould S.B."/>
            <person name="Rensing S.A."/>
        </authorList>
    </citation>
    <scope>NUCLEOTIDE SEQUENCE [LARGE SCALE GENOMIC DNA]</scope>
    <source>
        <strain evidence="2 3">S276</strain>
    </source>
</reference>
<dbReference type="Proteomes" id="UP000265515">
    <property type="component" value="Unassembled WGS sequence"/>
</dbReference>
<dbReference type="Gramene" id="GBG73998">
    <property type="protein sequence ID" value="GBG73998"/>
    <property type="gene ID" value="CBR_g17708"/>
</dbReference>
<sequence>MSARTLLLTRNEVRRTILDGERSTPSPTWRDAGIDISTPNCTIPSVEQVLPAAISSSAVRLSANSAGVHGGTSSTSVEWTRRSTSNPGQYNQGYGRSNGGNYQPRAFFTKEQADFIDKLKLKEAVEEARKKDQDEIARLKAVQEESEKKKAKGKGETKEQGKKHGAREKGKTKVSVKGKQDSMKKWVAENFGNSLRILTAKLEDVEKKSKLKEAEVKELRMLRMEKELRELRESSSSEKQKRERTSPARVGNNKTKSRTSVLKRRSRGKKPGEIFSDDSGKEGDAVVQNLGAKIDDSADNLKEVAQLKDLLLEILAAKGRESSGGSKETKPTEDKESRKEKAHIGDEQEEHTEGDEEGETNGKIGDCTFGLYFKDRVIYYDAMHYTKVQELCKKRGVTYKRKEAGVWELARLDFEVLMKMEKSEEKEDAEAKESEAETHVSDNSSSSNPDEKSEEEDDIAGN</sequence>
<dbReference type="EMBL" id="BFEA01000194">
    <property type="protein sequence ID" value="GBG73998.1"/>
    <property type="molecule type" value="Genomic_DNA"/>
</dbReference>
<feature type="compositionally biased region" description="Acidic residues" evidence="1">
    <location>
        <begin position="347"/>
        <end position="359"/>
    </location>
</feature>
<feature type="compositionally biased region" description="Basic and acidic residues" evidence="1">
    <location>
        <begin position="422"/>
        <end position="440"/>
    </location>
</feature>
<protein>
    <submittedName>
        <fullName evidence="2">Uncharacterized protein</fullName>
    </submittedName>
</protein>
<feature type="region of interest" description="Disordered" evidence="1">
    <location>
        <begin position="142"/>
        <end position="185"/>
    </location>
</feature>
<keyword evidence="3" id="KW-1185">Reference proteome</keyword>
<feature type="region of interest" description="Disordered" evidence="1">
    <location>
        <begin position="226"/>
        <end position="282"/>
    </location>
</feature>
<comment type="caution">
    <text evidence="2">The sequence shown here is derived from an EMBL/GenBank/DDBJ whole genome shotgun (WGS) entry which is preliminary data.</text>
</comment>
<gene>
    <name evidence="2" type="ORF">CBR_g17708</name>
</gene>
<organism evidence="2 3">
    <name type="scientific">Chara braunii</name>
    <name type="common">Braun's stonewort</name>
    <dbReference type="NCBI Taxonomy" id="69332"/>
    <lineage>
        <taxon>Eukaryota</taxon>
        <taxon>Viridiplantae</taxon>
        <taxon>Streptophyta</taxon>
        <taxon>Charophyceae</taxon>
        <taxon>Charales</taxon>
        <taxon>Characeae</taxon>
        <taxon>Chara</taxon>
    </lineage>
</organism>
<dbReference type="AlphaFoldDB" id="A0A388KVH2"/>
<feature type="region of interest" description="Disordered" evidence="1">
    <location>
        <begin position="318"/>
        <end position="365"/>
    </location>
</feature>
<proteinExistence type="predicted"/>
<feature type="region of interest" description="Disordered" evidence="1">
    <location>
        <begin position="65"/>
        <end position="101"/>
    </location>
</feature>
<feature type="compositionally biased region" description="Basic and acidic residues" evidence="1">
    <location>
        <begin position="142"/>
        <end position="171"/>
    </location>
</feature>
<evidence type="ECO:0000313" key="3">
    <source>
        <dbReference type="Proteomes" id="UP000265515"/>
    </source>
</evidence>
<name>A0A388KVH2_CHABU</name>